<keyword evidence="5" id="KW-0631">Potassium channel</keyword>
<evidence type="ECO:0000256" key="9">
    <source>
        <dbReference type="ARBA" id="ARBA00023065"/>
    </source>
</evidence>
<dbReference type="GO" id="GO:0005249">
    <property type="term" value="F:voltage-gated potassium channel activity"/>
    <property type="evidence" value="ECO:0007669"/>
    <property type="project" value="InterPro"/>
</dbReference>
<dbReference type="OrthoDB" id="415460at2759"/>
<dbReference type="PANTHER" id="PTHR11537">
    <property type="entry name" value="VOLTAGE-GATED POTASSIUM CHANNEL"/>
    <property type="match status" value="1"/>
</dbReference>
<feature type="transmembrane region" description="Helical" evidence="13">
    <location>
        <begin position="252"/>
        <end position="274"/>
    </location>
</feature>
<dbReference type="Proteomes" id="UP000660262">
    <property type="component" value="Unassembled WGS sequence"/>
</dbReference>
<feature type="compositionally biased region" description="Acidic residues" evidence="12">
    <location>
        <begin position="540"/>
        <end position="571"/>
    </location>
</feature>
<keyword evidence="7" id="KW-0630">Potassium</keyword>
<dbReference type="PRINTS" id="PR00169">
    <property type="entry name" value="KCHANNEL"/>
</dbReference>
<sequence>MAAGEGYQVFFRIGGSVVLPARVPKGNFTVLERTFIQTYFPDGVDTELYVRPTEKLDPKCFYLLHRHFGVLFQGFEDHELYDGCLIEVRLPSKYHKNRKQLSEVPEDAAALPPGVQAGGKPPADSPAGNQVAPADSAPADSAPADSSVTTTTVEELPQVTDGKASAAAPPPSGEEATSKGAEAVKSGASSRSVKSTKSLRAKIWDFLDEPTSSKASMIFTVVLMVLILLSTVTFVIETLPQFYRPNQPVKSFWFLTEAICISVFTVEVVARVLVCPNLYEYCSDGMNQIDVIAILPFYVEVLLSGLEVPGLAVFRVVRLVRIFRLFKVSRGSIQIFARTMSVSARPLYMLIFFTLLAMVIFSSLMYYAERGEYDKELGVWLRLQYYECPIVLKNDRPERSWAEFVGNAEDGGMRLCAGIYGAPCRLGENRTADGKEVAFYVPYNYKPHHLENRWGRCVPMWEQSPFESIPASFWWTLVTMTTVGYGDITPTYWYGKVLGSCVMFFGILVIALPITVIGSNFAQVYKTLTEAQASASGNADESDDEPEPVYNSDGEEIDPLDDEAWEDDADDGAGRPAPSAAPSVMSKG</sequence>
<dbReference type="InterPro" id="IPR027359">
    <property type="entry name" value="Volt_channel_dom_sf"/>
</dbReference>
<evidence type="ECO:0000256" key="8">
    <source>
        <dbReference type="ARBA" id="ARBA00022989"/>
    </source>
</evidence>
<proteinExistence type="predicted"/>
<dbReference type="InterPro" id="IPR005821">
    <property type="entry name" value="Ion_trans_dom"/>
</dbReference>
<keyword evidence="16" id="KW-1185">Reference proteome</keyword>
<evidence type="ECO:0000256" key="5">
    <source>
        <dbReference type="ARBA" id="ARBA00022826"/>
    </source>
</evidence>
<keyword evidence="2" id="KW-0813">Transport</keyword>
<dbReference type="SUPFAM" id="SSF81324">
    <property type="entry name" value="Voltage-gated potassium channels"/>
    <property type="match status" value="1"/>
</dbReference>
<keyword evidence="6" id="KW-0851">Voltage-gated channel</keyword>
<dbReference type="GO" id="GO:0008076">
    <property type="term" value="C:voltage-gated potassium channel complex"/>
    <property type="evidence" value="ECO:0007669"/>
    <property type="project" value="InterPro"/>
</dbReference>
<keyword evidence="10 13" id="KW-0472">Membrane</keyword>
<dbReference type="Gene3D" id="1.20.120.350">
    <property type="entry name" value="Voltage-gated potassium channels. Chain C"/>
    <property type="match status" value="1"/>
</dbReference>
<keyword evidence="9" id="KW-0406">Ion transport</keyword>
<evidence type="ECO:0000256" key="13">
    <source>
        <dbReference type="SAM" id="Phobius"/>
    </source>
</evidence>
<organism evidence="15 16">
    <name type="scientific">Pycnococcus provasolii</name>
    <dbReference type="NCBI Taxonomy" id="41880"/>
    <lineage>
        <taxon>Eukaryota</taxon>
        <taxon>Viridiplantae</taxon>
        <taxon>Chlorophyta</taxon>
        <taxon>Pseudoscourfieldiophyceae</taxon>
        <taxon>Pseudoscourfieldiales</taxon>
        <taxon>Pycnococcaceae</taxon>
        <taxon>Pycnococcus</taxon>
    </lineage>
</organism>
<feature type="compositionally biased region" description="Low complexity" evidence="12">
    <location>
        <begin position="574"/>
        <end position="588"/>
    </location>
</feature>
<keyword evidence="4 13" id="KW-0812">Transmembrane</keyword>
<dbReference type="Gene3D" id="1.10.287.70">
    <property type="match status" value="1"/>
</dbReference>
<feature type="region of interest" description="Disordered" evidence="12">
    <location>
        <begin position="99"/>
        <end position="189"/>
    </location>
</feature>
<feature type="transmembrane region" description="Helical" evidence="13">
    <location>
        <begin position="294"/>
        <end position="317"/>
    </location>
</feature>
<feature type="domain" description="Ion transport" evidence="14">
    <location>
        <begin position="217"/>
        <end position="527"/>
    </location>
</feature>
<dbReference type="EMBL" id="BNJQ01000015">
    <property type="protein sequence ID" value="GHP07000.1"/>
    <property type="molecule type" value="Genomic_DNA"/>
</dbReference>
<dbReference type="GO" id="GO:0001508">
    <property type="term" value="P:action potential"/>
    <property type="evidence" value="ECO:0007669"/>
    <property type="project" value="TreeGrafter"/>
</dbReference>
<name>A0A830HMI4_9CHLO</name>
<evidence type="ECO:0000256" key="11">
    <source>
        <dbReference type="ARBA" id="ARBA00023303"/>
    </source>
</evidence>
<comment type="caution">
    <text evidence="15">The sequence shown here is derived from an EMBL/GenBank/DDBJ whole genome shotgun (WGS) entry which is preliminary data.</text>
</comment>
<evidence type="ECO:0000313" key="15">
    <source>
        <dbReference type="EMBL" id="GHP07000.1"/>
    </source>
</evidence>
<keyword evidence="3" id="KW-0633">Potassium transport</keyword>
<feature type="region of interest" description="Disordered" evidence="12">
    <location>
        <begin position="534"/>
        <end position="588"/>
    </location>
</feature>
<dbReference type="FunFam" id="1.20.120.350:FF:000091">
    <property type="entry name" value="Predicted protein"/>
    <property type="match status" value="1"/>
</dbReference>
<gene>
    <name evidence="15" type="ORF">PPROV_000574300</name>
</gene>
<evidence type="ECO:0000259" key="14">
    <source>
        <dbReference type="Pfam" id="PF00520"/>
    </source>
</evidence>
<feature type="transmembrane region" description="Helical" evidence="13">
    <location>
        <begin position="347"/>
        <end position="368"/>
    </location>
</feature>
<keyword evidence="8 13" id="KW-1133">Transmembrane helix</keyword>
<evidence type="ECO:0000256" key="4">
    <source>
        <dbReference type="ARBA" id="ARBA00022692"/>
    </source>
</evidence>
<dbReference type="InterPro" id="IPR028325">
    <property type="entry name" value="VG_K_chnl"/>
</dbReference>
<evidence type="ECO:0000313" key="16">
    <source>
        <dbReference type="Proteomes" id="UP000660262"/>
    </source>
</evidence>
<evidence type="ECO:0000256" key="7">
    <source>
        <dbReference type="ARBA" id="ARBA00022958"/>
    </source>
</evidence>
<dbReference type="Pfam" id="PF00520">
    <property type="entry name" value="Ion_trans"/>
    <property type="match status" value="1"/>
</dbReference>
<accession>A0A830HMI4</accession>
<protein>
    <recommendedName>
        <fullName evidence="14">Ion transport domain-containing protein</fullName>
    </recommendedName>
</protein>
<comment type="subcellular location">
    <subcellularLocation>
        <location evidence="1">Membrane</location>
        <topology evidence="1">Multi-pass membrane protein</topology>
    </subcellularLocation>
</comment>
<evidence type="ECO:0000256" key="12">
    <source>
        <dbReference type="SAM" id="MobiDB-lite"/>
    </source>
</evidence>
<dbReference type="PANTHER" id="PTHR11537:SF254">
    <property type="entry name" value="POTASSIUM VOLTAGE-GATED CHANNEL PROTEIN SHAB"/>
    <property type="match status" value="1"/>
</dbReference>
<evidence type="ECO:0000256" key="1">
    <source>
        <dbReference type="ARBA" id="ARBA00004141"/>
    </source>
</evidence>
<evidence type="ECO:0000256" key="6">
    <source>
        <dbReference type="ARBA" id="ARBA00022882"/>
    </source>
</evidence>
<evidence type="ECO:0000256" key="10">
    <source>
        <dbReference type="ARBA" id="ARBA00023136"/>
    </source>
</evidence>
<dbReference type="AlphaFoldDB" id="A0A830HMI4"/>
<evidence type="ECO:0000256" key="2">
    <source>
        <dbReference type="ARBA" id="ARBA00022448"/>
    </source>
</evidence>
<feature type="transmembrane region" description="Helical" evidence="13">
    <location>
        <begin position="497"/>
        <end position="517"/>
    </location>
</feature>
<feature type="compositionally biased region" description="Low complexity" evidence="12">
    <location>
        <begin position="131"/>
        <end position="153"/>
    </location>
</feature>
<feature type="transmembrane region" description="Helical" evidence="13">
    <location>
        <begin position="217"/>
        <end position="240"/>
    </location>
</feature>
<evidence type="ECO:0000256" key="3">
    <source>
        <dbReference type="ARBA" id="ARBA00022538"/>
    </source>
</evidence>
<keyword evidence="11" id="KW-0407">Ion channel</keyword>
<reference evidence="15" key="1">
    <citation type="submission" date="2020-10" db="EMBL/GenBank/DDBJ databases">
        <title>Unveiling of a novel bifunctional photoreceptor, Dualchrome1, isolated from a cosmopolitan green alga.</title>
        <authorList>
            <person name="Suzuki S."/>
            <person name="Kawachi M."/>
        </authorList>
    </citation>
    <scope>NUCLEOTIDE SEQUENCE</scope>
    <source>
        <strain evidence="15">NIES 2893</strain>
    </source>
</reference>